<evidence type="ECO:0000313" key="4">
    <source>
        <dbReference type="Proteomes" id="UP001156706"/>
    </source>
</evidence>
<dbReference type="RefSeq" id="WP_284196368.1">
    <property type="nucleotide sequence ID" value="NZ_BSOG01000002.1"/>
</dbReference>
<dbReference type="Gene3D" id="2.40.50.230">
    <property type="entry name" value="Gp5 N-terminal domain"/>
    <property type="match status" value="1"/>
</dbReference>
<sequence length="224" mass="22984">MDPTAELARRLESLIRTGTIQAVDHPARRCRVQTGQLLTDWLPWLEDRAGDTGTWNPPTVGEQVVLLCPSGDPATGIVLLGLPSDAKPTPDSSPDTHVTVYPDGARICYDHALGALTATGIKTALVDAADSIAAKAGKTITAQAGTLVTIDAPNTVVTGNLLVQKTLTYMGGMAGFGSAQGTGGPAAVIHGPVQVRGNVLIEGNLDASGSVMDAGGNSNHHSHP</sequence>
<name>A0ABQ5YJ07_9NEIS</name>
<dbReference type="NCBIfam" id="TIGR01644">
    <property type="entry name" value="phage_P2_V"/>
    <property type="match status" value="1"/>
</dbReference>
<evidence type="ECO:0000259" key="1">
    <source>
        <dbReference type="Pfam" id="PF04717"/>
    </source>
</evidence>
<keyword evidence="4" id="KW-1185">Reference proteome</keyword>
<dbReference type="InterPro" id="IPR013046">
    <property type="entry name" value="GpV/Gp45"/>
</dbReference>
<dbReference type="EMBL" id="BSOG01000002">
    <property type="protein sequence ID" value="GLR13261.1"/>
    <property type="molecule type" value="Genomic_DNA"/>
</dbReference>
<dbReference type="Proteomes" id="UP001156706">
    <property type="component" value="Unassembled WGS sequence"/>
</dbReference>
<evidence type="ECO:0000313" key="3">
    <source>
        <dbReference type="EMBL" id="GLR13261.1"/>
    </source>
</evidence>
<feature type="domain" description="Gp5/Type VI secretion system Vgr protein OB-fold" evidence="1">
    <location>
        <begin position="16"/>
        <end position="82"/>
    </location>
</feature>
<organism evidence="3 4">
    <name type="scientific">Chitinimonas prasina</name>
    <dbReference type="NCBI Taxonomy" id="1434937"/>
    <lineage>
        <taxon>Bacteria</taxon>
        <taxon>Pseudomonadati</taxon>
        <taxon>Pseudomonadota</taxon>
        <taxon>Betaproteobacteria</taxon>
        <taxon>Neisseriales</taxon>
        <taxon>Chitinibacteraceae</taxon>
        <taxon>Chitinimonas</taxon>
    </lineage>
</organism>
<dbReference type="InterPro" id="IPR037026">
    <property type="entry name" value="Vgr_OB-fold_dom_sf"/>
</dbReference>
<evidence type="ECO:0000259" key="2">
    <source>
        <dbReference type="Pfam" id="PF18715"/>
    </source>
</evidence>
<feature type="domain" description="Phage spike trimer" evidence="2">
    <location>
        <begin position="138"/>
        <end position="184"/>
    </location>
</feature>
<dbReference type="Pfam" id="PF18715">
    <property type="entry name" value="Phage_spike"/>
    <property type="match status" value="1"/>
</dbReference>
<protein>
    <submittedName>
        <fullName evidence="3">Phage baseplate assembly protein</fullName>
    </submittedName>
</protein>
<comment type="caution">
    <text evidence="3">The sequence shown here is derived from an EMBL/GenBank/DDBJ whole genome shotgun (WGS) entry which is preliminary data.</text>
</comment>
<proteinExistence type="predicted"/>
<dbReference type="Pfam" id="PF04717">
    <property type="entry name" value="Phage_base_V"/>
    <property type="match status" value="1"/>
</dbReference>
<dbReference type="InterPro" id="IPR040629">
    <property type="entry name" value="Phage_spike"/>
</dbReference>
<reference evidence="4" key="1">
    <citation type="journal article" date="2019" name="Int. J. Syst. Evol. Microbiol.">
        <title>The Global Catalogue of Microorganisms (GCM) 10K type strain sequencing project: providing services to taxonomists for standard genome sequencing and annotation.</title>
        <authorList>
            <consortium name="The Broad Institute Genomics Platform"/>
            <consortium name="The Broad Institute Genome Sequencing Center for Infectious Disease"/>
            <person name="Wu L."/>
            <person name="Ma J."/>
        </authorList>
    </citation>
    <scope>NUCLEOTIDE SEQUENCE [LARGE SCALE GENOMIC DNA]</scope>
    <source>
        <strain evidence="4">NBRC 110044</strain>
    </source>
</reference>
<dbReference type="InterPro" id="IPR006531">
    <property type="entry name" value="Gp5/Vgr_OB"/>
</dbReference>
<gene>
    <name evidence="3" type="ORF">GCM10007907_20510</name>
</gene>
<accession>A0ABQ5YJ07</accession>
<dbReference type="Gene3D" id="6.20.150.10">
    <property type="match status" value="1"/>
</dbReference>